<evidence type="ECO:0000313" key="1">
    <source>
        <dbReference type="EMBL" id="APT31385.1"/>
    </source>
</evidence>
<evidence type="ECO:0000313" key="3">
    <source>
        <dbReference type="Proteomes" id="UP000185487"/>
    </source>
</evidence>
<reference evidence="2 4" key="2">
    <citation type="submission" date="2016-10" db="EMBL/GenBank/DDBJ databases">
        <authorList>
            <person name="Varghese N."/>
            <person name="Submissions S."/>
        </authorList>
    </citation>
    <scope>NUCLEOTIDE SEQUENCE [LARGE SCALE GENOMIC DNA]</scope>
    <source>
        <strain evidence="2 4">CBMB27</strain>
    </source>
</reference>
<dbReference type="EMBL" id="CP015367">
    <property type="protein sequence ID" value="APT31385.1"/>
    <property type="molecule type" value="Genomic_DNA"/>
</dbReference>
<dbReference type="Proteomes" id="UP000199140">
    <property type="component" value="Unassembled WGS sequence"/>
</dbReference>
<sequence>MMKANITLLGRATAAEDFASLWTGTAEVDAGTVSVTPIVPAAAAGHELAVSVLSSGGSVNFASFAVIPAAPAADGEPDAAQASPRLERRSSVYATQGAKARRAPFVGSLVALCQVGTPQPTV</sequence>
<keyword evidence="3" id="KW-1185">Reference proteome</keyword>
<protein>
    <submittedName>
        <fullName evidence="2">Uncharacterized protein</fullName>
    </submittedName>
</protein>
<dbReference type="KEGG" id="mphy:MCBMB27_02094"/>
<dbReference type="RefSeq" id="WP_075380331.1">
    <property type="nucleotide sequence ID" value="NZ_CP015367.1"/>
</dbReference>
<accession>A0AAE8HQ33</accession>
<dbReference type="AlphaFoldDB" id="A0AAE8HQ33"/>
<evidence type="ECO:0000313" key="4">
    <source>
        <dbReference type="Proteomes" id="UP000199140"/>
    </source>
</evidence>
<reference evidence="1 3" key="1">
    <citation type="submission" date="2016-04" db="EMBL/GenBank/DDBJ databases">
        <title>Complete genome sequencing and analysis of CBMB27, Methylobacterium phyllosphaerae isolated from leaf tissues of rice (Oryza sativa L.).</title>
        <authorList>
            <person name="Lee Y."/>
            <person name="Hwangbo K."/>
            <person name="Chung H."/>
            <person name="Yoo J."/>
            <person name="Kim K.Y."/>
            <person name="Sa T.M."/>
            <person name="Um Y."/>
            <person name="Madhaiyan M."/>
        </authorList>
    </citation>
    <scope>NUCLEOTIDE SEQUENCE [LARGE SCALE GENOMIC DNA]</scope>
    <source>
        <strain evidence="1 3">CBMB27</strain>
    </source>
</reference>
<name>A0AAE8HQ33_9HYPH</name>
<evidence type="ECO:0000313" key="2">
    <source>
        <dbReference type="EMBL" id="SFG64372.1"/>
    </source>
</evidence>
<proteinExistence type="predicted"/>
<gene>
    <name evidence="1" type="ORF">MCBMB27_02094</name>
    <name evidence="2" type="ORF">SAMN05192567_10643</name>
</gene>
<dbReference type="EMBL" id="FOPK01000006">
    <property type="protein sequence ID" value="SFG64372.1"/>
    <property type="molecule type" value="Genomic_DNA"/>
</dbReference>
<organism evidence="2 4">
    <name type="scientific">Methylobacterium phyllosphaerae</name>
    <dbReference type="NCBI Taxonomy" id="418223"/>
    <lineage>
        <taxon>Bacteria</taxon>
        <taxon>Pseudomonadati</taxon>
        <taxon>Pseudomonadota</taxon>
        <taxon>Alphaproteobacteria</taxon>
        <taxon>Hyphomicrobiales</taxon>
        <taxon>Methylobacteriaceae</taxon>
        <taxon>Methylobacterium</taxon>
    </lineage>
</organism>
<dbReference type="Proteomes" id="UP000185487">
    <property type="component" value="Chromosome"/>
</dbReference>